<keyword evidence="2" id="KW-0274">FAD</keyword>
<dbReference type="Pfam" id="PF21706">
    <property type="entry name" value="FCSD_central"/>
    <property type="match status" value="1"/>
</dbReference>
<dbReference type="SUPFAM" id="SSF55424">
    <property type="entry name" value="FAD/NAD-linked reductases, dimerisation (C-terminal) domain"/>
    <property type="match status" value="1"/>
</dbReference>
<accession>A0A7C5DJC1</accession>
<evidence type="ECO:0000259" key="4">
    <source>
        <dbReference type="Pfam" id="PF07992"/>
    </source>
</evidence>
<reference evidence="7" key="1">
    <citation type="journal article" date="2020" name="mSystems">
        <title>Genome- and Community-Level Interaction Insights into Carbon Utilization and Element Cycling Functions of Hydrothermarchaeota in Hydrothermal Sediment.</title>
        <authorList>
            <person name="Zhou Z."/>
            <person name="Liu Y."/>
            <person name="Xu W."/>
            <person name="Pan J."/>
            <person name="Luo Z.H."/>
            <person name="Li M."/>
        </authorList>
    </citation>
    <scope>NUCLEOTIDE SEQUENCE [LARGE SCALE GENOMIC DNA]</scope>
    <source>
        <strain evidence="7">HyVt-633</strain>
    </source>
</reference>
<dbReference type="Pfam" id="PF07992">
    <property type="entry name" value="Pyr_redox_2"/>
    <property type="match status" value="1"/>
</dbReference>
<dbReference type="PROSITE" id="PS51318">
    <property type="entry name" value="TAT"/>
    <property type="match status" value="1"/>
</dbReference>
<dbReference type="InterPro" id="IPR052541">
    <property type="entry name" value="SQRD"/>
</dbReference>
<dbReference type="Gene3D" id="3.50.50.60">
    <property type="entry name" value="FAD/NAD(P)-binding domain"/>
    <property type="match status" value="2"/>
</dbReference>
<dbReference type="SUPFAM" id="SSF51905">
    <property type="entry name" value="FAD/NAD(P)-binding domain"/>
    <property type="match status" value="2"/>
</dbReference>
<evidence type="ECO:0000259" key="5">
    <source>
        <dbReference type="Pfam" id="PF09242"/>
    </source>
</evidence>
<dbReference type="InterPro" id="IPR015323">
    <property type="entry name" value="FlavoCytC_S_DH_flav-bd"/>
</dbReference>
<dbReference type="AlphaFoldDB" id="A0A7C5DJC1"/>
<dbReference type="InterPro" id="IPR023753">
    <property type="entry name" value="FAD/NAD-binding_dom"/>
</dbReference>
<keyword evidence="3" id="KW-0732">Signal</keyword>
<dbReference type="Pfam" id="PF09242">
    <property type="entry name" value="FCSD-flav_bind"/>
    <property type="match status" value="1"/>
</dbReference>
<feature type="domain" description="FAD/NAD(P)-binding" evidence="4">
    <location>
        <begin position="39"/>
        <end position="143"/>
    </location>
</feature>
<dbReference type="GO" id="GO:0050660">
    <property type="term" value="F:flavin adenine dinucleotide binding"/>
    <property type="evidence" value="ECO:0007669"/>
    <property type="project" value="InterPro"/>
</dbReference>
<dbReference type="Proteomes" id="UP000886058">
    <property type="component" value="Unassembled WGS sequence"/>
</dbReference>
<organism evidence="7">
    <name type="scientific">Chlorobaculum parvum</name>
    <dbReference type="NCBI Taxonomy" id="274539"/>
    <lineage>
        <taxon>Bacteria</taxon>
        <taxon>Pseudomonadati</taxon>
        <taxon>Chlorobiota</taxon>
        <taxon>Chlorobiia</taxon>
        <taxon>Chlorobiales</taxon>
        <taxon>Chlorobiaceae</taxon>
        <taxon>Chlorobaculum</taxon>
    </lineage>
</organism>
<dbReference type="InterPro" id="IPR016156">
    <property type="entry name" value="FAD/NAD-linked_Rdtase_dimer_sf"/>
</dbReference>
<comment type="caution">
    <text evidence="7">The sequence shown here is derived from an EMBL/GenBank/DDBJ whole genome shotgun (WGS) entry which is preliminary data.</text>
</comment>
<keyword evidence="1" id="KW-0285">Flavoprotein</keyword>
<feature type="chain" id="PRO_5028308365" evidence="3">
    <location>
        <begin position="34"/>
        <end position="431"/>
    </location>
</feature>
<evidence type="ECO:0000256" key="1">
    <source>
        <dbReference type="ARBA" id="ARBA00022630"/>
    </source>
</evidence>
<proteinExistence type="predicted"/>
<dbReference type="PANTHER" id="PTHR43755:SF1">
    <property type="entry name" value="FAD-DEPENDENT PYRIDINE NUCLEOTIDE-DISULPHIDE OXIDOREDUCTASE"/>
    <property type="match status" value="1"/>
</dbReference>
<dbReference type="InterPro" id="IPR036188">
    <property type="entry name" value="FAD/NAD-bd_sf"/>
</dbReference>
<evidence type="ECO:0000256" key="2">
    <source>
        <dbReference type="ARBA" id="ARBA00022827"/>
    </source>
</evidence>
<dbReference type="PANTHER" id="PTHR43755">
    <property type="match status" value="1"/>
</dbReference>
<dbReference type="InterPro" id="IPR049386">
    <property type="entry name" value="FCSD_central"/>
</dbReference>
<evidence type="ECO:0000259" key="6">
    <source>
        <dbReference type="Pfam" id="PF21706"/>
    </source>
</evidence>
<dbReference type="InterPro" id="IPR006311">
    <property type="entry name" value="TAT_signal"/>
</dbReference>
<gene>
    <name evidence="7" type="ORF">ENL07_01500</name>
</gene>
<evidence type="ECO:0000313" key="7">
    <source>
        <dbReference type="EMBL" id="HHE31334.1"/>
    </source>
</evidence>
<feature type="signal peptide" evidence="3">
    <location>
        <begin position="1"/>
        <end position="33"/>
    </location>
</feature>
<feature type="domain" description="Flavocytochrome c sulphide dehydrogenase flavin-binding" evidence="5">
    <location>
        <begin position="365"/>
        <end position="430"/>
    </location>
</feature>
<dbReference type="InterPro" id="IPR037092">
    <property type="entry name" value="FlavoCytC_S_DH_flav-bd_sf"/>
</dbReference>
<protein>
    <submittedName>
        <fullName evidence="7">Cytochrome C</fullName>
    </submittedName>
</protein>
<name>A0A7C5DJC1_9CHLB</name>
<feature type="domain" description="Sulfide dehydrogenase [flavocytochrome c] flavoprotein chain central" evidence="6">
    <location>
        <begin position="171"/>
        <end position="286"/>
    </location>
</feature>
<dbReference type="Gene3D" id="3.90.760.10">
    <property type="entry name" value="Flavocytochrome c sulphide dehydrogenase, flavin-binding domain"/>
    <property type="match status" value="1"/>
</dbReference>
<evidence type="ECO:0000256" key="3">
    <source>
        <dbReference type="SAM" id="SignalP"/>
    </source>
</evidence>
<dbReference type="EMBL" id="DRSQ01000033">
    <property type="protein sequence ID" value="HHE31334.1"/>
    <property type="molecule type" value="Genomic_DNA"/>
</dbReference>
<sequence>MGKTISRRTFNRLLLSGLAAGSSMMMSGLPVMASGAKARVVVIGGGFGGATVAKYLKIGDPSLAVTLVEPKTVFHTCPMSNSVIGGLRPMSFIAQRYDALRKQYGVEVVHDYAMTVDPVKKAVKLKGGQSLDYDRFVLSPGVDFIWDSIEGYSREAAESTMPHAYEAGPQTELLRGQLLAMKDGENVIIVAPKNPFRCPAAPYERASLIANYLKQHKPKSKIIILDDKEVFTKQDLFMLGWDRLYPGMIEWRSGSFGGHVESLDPAAMTVATEFGDEKGGVINVIPPQKAGHIAFAAGLVDNVGWCPVDEVSFESLKQPGIHVIGDAALVGPMPKSGVSANSQAKVLAATLIESFGGKAAETLDLSSLCYSLIGPGYAVSVAGAYSRRAKGITEKPEAVHLTSMEATSKQLAEEAVQSDQWYHAITHDIWH</sequence>
<dbReference type="FunFam" id="3.50.50.60:FF:000234">
    <property type="entry name" value="Flavocytochrome C sulfide dehydrogenase"/>
    <property type="match status" value="1"/>
</dbReference>
<dbReference type="GO" id="GO:0016491">
    <property type="term" value="F:oxidoreductase activity"/>
    <property type="evidence" value="ECO:0007669"/>
    <property type="project" value="InterPro"/>
</dbReference>